<evidence type="ECO:0000256" key="1">
    <source>
        <dbReference type="ARBA" id="ARBA00022679"/>
    </source>
</evidence>
<organism evidence="4 5">
    <name type="scientific">Enterococcus columbae DSM 7374 = ATCC 51263</name>
    <dbReference type="NCBI Taxonomy" id="1121865"/>
    <lineage>
        <taxon>Bacteria</taxon>
        <taxon>Bacillati</taxon>
        <taxon>Bacillota</taxon>
        <taxon>Bacilli</taxon>
        <taxon>Lactobacillales</taxon>
        <taxon>Enterococcaceae</taxon>
        <taxon>Enterococcus</taxon>
    </lineage>
</organism>
<protein>
    <recommendedName>
        <fullName evidence="3">N-acetyltransferase domain-containing protein</fullName>
    </recommendedName>
</protein>
<evidence type="ECO:0000313" key="5">
    <source>
        <dbReference type="Proteomes" id="UP000014113"/>
    </source>
</evidence>
<dbReference type="eggNOG" id="COG0456">
    <property type="taxonomic scope" value="Bacteria"/>
</dbReference>
<name>S0KLW8_9ENTE</name>
<dbReference type="RefSeq" id="WP_016183401.1">
    <property type="nucleotide sequence ID" value="NZ_JXKI01000031.1"/>
</dbReference>
<dbReference type="PROSITE" id="PS51186">
    <property type="entry name" value="GNAT"/>
    <property type="match status" value="1"/>
</dbReference>
<keyword evidence="1" id="KW-0808">Transferase</keyword>
<reference evidence="4 5" key="1">
    <citation type="submission" date="2013-03" db="EMBL/GenBank/DDBJ databases">
        <title>The Genome Sequence of Enterococcus columbae ATCC_51263 (PacBio/Illumina hybrid assembly).</title>
        <authorList>
            <consortium name="The Broad Institute Genomics Platform"/>
            <consortium name="The Broad Institute Genome Sequencing Center for Infectious Disease"/>
            <person name="Earl A."/>
            <person name="Russ C."/>
            <person name="Gilmore M."/>
            <person name="Surin D."/>
            <person name="Walker B."/>
            <person name="Young S."/>
            <person name="Zeng Q."/>
            <person name="Gargeya S."/>
            <person name="Fitzgerald M."/>
            <person name="Haas B."/>
            <person name="Abouelleil A."/>
            <person name="Allen A.W."/>
            <person name="Alvarado L."/>
            <person name="Arachchi H.M."/>
            <person name="Berlin A.M."/>
            <person name="Chapman S.B."/>
            <person name="Gainer-Dewar J."/>
            <person name="Goldberg J."/>
            <person name="Griggs A."/>
            <person name="Gujja S."/>
            <person name="Hansen M."/>
            <person name="Howarth C."/>
            <person name="Imamovic A."/>
            <person name="Ireland A."/>
            <person name="Larimer J."/>
            <person name="McCowan C."/>
            <person name="Murphy C."/>
            <person name="Pearson M."/>
            <person name="Poon T.W."/>
            <person name="Priest M."/>
            <person name="Roberts A."/>
            <person name="Saif S."/>
            <person name="Shea T."/>
            <person name="Sisk P."/>
            <person name="Sykes S."/>
            <person name="Wortman J."/>
            <person name="Nusbaum C."/>
            <person name="Birren B."/>
        </authorList>
    </citation>
    <scope>NUCLEOTIDE SEQUENCE [LARGE SCALE GENOMIC DNA]</scope>
    <source>
        <strain evidence="4 5">ATCC 51263</strain>
    </source>
</reference>
<sequence>MIEEVKSTEVNKLCEISQETFVETFAPVNTPKDLQDYLAQNLTIEKLQQEVANPESFFYFLKKEGAIAGFIKLNVGQAQTEYQSADSMEIERIYVKQQFQGQGCGQELFTFALKKAKDFGKKRVWLGVWEHNTKAISFYQKQGFQQFDQHVFWMGDDPQTDLIYQLIFDED</sequence>
<evidence type="ECO:0000256" key="2">
    <source>
        <dbReference type="ARBA" id="ARBA00023315"/>
    </source>
</evidence>
<keyword evidence="2" id="KW-0012">Acyltransferase</keyword>
<dbReference type="Gene3D" id="3.40.630.30">
    <property type="match status" value="1"/>
</dbReference>
<dbReference type="EMBL" id="ASWJ01000008">
    <property type="protein sequence ID" value="EOW80698.1"/>
    <property type="molecule type" value="Genomic_DNA"/>
</dbReference>
<feature type="domain" description="N-acetyltransferase" evidence="3">
    <location>
        <begin position="1"/>
        <end position="169"/>
    </location>
</feature>
<dbReference type="SUPFAM" id="SSF55729">
    <property type="entry name" value="Acyl-CoA N-acyltransferases (Nat)"/>
    <property type="match status" value="1"/>
</dbReference>
<proteinExistence type="predicted"/>
<dbReference type="Pfam" id="PF00583">
    <property type="entry name" value="Acetyltransf_1"/>
    <property type="match status" value="1"/>
</dbReference>
<dbReference type="STRING" id="1121865.OMW_01260"/>
<gene>
    <name evidence="4" type="ORF">I568_01876</name>
</gene>
<keyword evidence="5" id="KW-1185">Reference proteome</keyword>
<dbReference type="Proteomes" id="UP000014113">
    <property type="component" value="Unassembled WGS sequence"/>
</dbReference>
<dbReference type="InterPro" id="IPR016181">
    <property type="entry name" value="Acyl_CoA_acyltransferase"/>
</dbReference>
<accession>S0KLW8</accession>
<evidence type="ECO:0000259" key="3">
    <source>
        <dbReference type="PROSITE" id="PS51186"/>
    </source>
</evidence>
<comment type="caution">
    <text evidence="4">The sequence shown here is derived from an EMBL/GenBank/DDBJ whole genome shotgun (WGS) entry which is preliminary data.</text>
</comment>
<dbReference type="PATRIC" id="fig|1121865.3.peg.1229"/>
<dbReference type="InterPro" id="IPR000182">
    <property type="entry name" value="GNAT_dom"/>
</dbReference>
<dbReference type="PANTHER" id="PTHR43877">
    <property type="entry name" value="AMINOALKYLPHOSPHONATE N-ACETYLTRANSFERASE-RELATED-RELATED"/>
    <property type="match status" value="1"/>
</dbReference>
<evidence type="ECO:0000313" key="4">
    <source>
        <dbReference type="EMBL" id="EOW80698.1"/>
    </source>
</evidence>
<dbReference type="OrthoDB" id="7205533at2"/>
<dbReference type="InterPro" id="IPR050832">
    <property type="entry name" value="Bact_Acetyltransf"/>
</dbReference>
<dbReference type="GO" id="GO:0016747">
    <property type="term" value="F:acyltransferase activity, transferring groups other than amino-acyl groups"/>
    <property type="evidence" value="ECO:0007669"/>
    <property type="project" value="InterPro"/>
</dbReference>
<dbReference type="AlphaFoldDB" id="S0KLW8"/>